<dbReference type="VEuPathDB" id="VectorBase:BGLAX_047512"/>
<evidence type="ECO:0000313" key="3">
    <source>
        <dbReference type="EnsemblMetazoa" id="BGLB019521-PA"/>
    </source>
</evidence>
<dbReference type="EnsemblMetazoa" id="BGLB019521-RA">
    <property type="protein sequence ID" value="BGLB019521-PA"/>
    <property type="gene ID" value="BGLB019521"/>
</dbReference>
<sequence length="228" mass="25589">LITFSVMLVMVNVIGLCVFCLQLVSATDTCDPDIPSRPMPSPQPKMARLMSTAEVHCGPGQFRNESTGSCQSYPTKHFMTLLMSYENYQSCETCLEPGHDEMEVRPCNATRDTEILCKTGLYRHEVPNDRCHWKCLLCDLCGWGKQLDRNYVARSCGDYTNTVCCPDEDMIAPEGECVRKITSTALPNTSSSKDIIHQNTQGSSSCNLLISKIYFIMLFCSTFVLYIK</sequence>
<proteinExistence type="predicted"/>
<dbReference type="VEuPathDB" id="VectorBase:BGLB019521"/>
<evidence type="ECO:0000313" key="4">
    <source>
        <dbReference type="Proteomes" id="UP000076420"/>
    </source>
</evidence>
<evidence type="ECO:0000256" key="1">
    <source>
        <dbReference type="SAM" id="Phobius"/>
    </source>
</evidence>
<dbReference type="AlphaFoldDB" id="A0A2C9KGS3"/>
<feature type="chain" id="PRO_5012971378" description="TNFR-Cys domain-containing protein" evidence="2">
    <location>
        <begin position="27"/>
        <end position="228"/>
    </location>
</feature>
<keyword evidence="1" id="KW-1133">Transmembrane helix</keyword>
<gene>
    <name evidence="3" type="primary">106073781</name>
</gene>
<evidence type="ECO:0008006" key="5">
    <source>
        <dbReference type="Google" id="ProtNLM"/>
    </source>
</evidence>
<dbReference type="Gene3D" id="2.10.50.10">
    <property type="entry name" value="Tumor Necrosis Factor Receptor, subunit A, domain 2"/>
    <property type="match status" value="1"/>
</dbReference>
<reference evidence="3" key="1">
    <citation type="submission" date="2020-05" db="UniProtKB">
        <authorList>
            <consortium name="EnsemblMetazoa"/>
        </authorList>
    </citation>
    <scope>IDENTIFICATION</scope>
    <source>
        <strain evidence="3">BB02</strain>
    </source>
</reference>
<dbReference type="KEGG" id="bgt:106073781"/>
<dbReference type="Proteomes" id="UP000076420">
    <property type="component" value="Unassembled WGS sequence"/>
</dbReference>
<name>A0A2C9KGS3_BIOGL</name>
<organism evidence="3 4">
    <name type="scientific">Biomphalaria glabrata</name>
    <name type="common">Bloodfluke planorb</name>
    <name type="synonym">Freshwater snail</name>
    <dbReference type="NCBI Taxonomy" id="6526"/>
    <lineage>
        <taxon>Eukaryota</taxon>
        <taxon>Metazoa</taxon>
        <taxon>Spiralia</taxon>
        <taxon>Lophotrochozoa</taxon>
        <taxon>Mollusca</taxon>
        <taxon>Gastropoda</taxon>
        <taxon>Heterobranchia</taxon>
        <taxon>Euthyneura</taxon>
        <taxon>Panpulmonata</taxon>
        <taxon>Hygrophila</taxon>
        <taxon>Lymnaeoidea</taxon>
        <taxon>Planorbidae</taxon>
        <taxon>Biomphalaria</taxon>
    </lineage>
</organism>
<feature type="transmembrane region" description="Helical" evidence="1">
    <location>
        <begin position="208"/>
        <end position="227"/>
    </location>
</feature>
<feature type="signal peptide" evidence="2">
    <location>
        <begin position="1"/>
        <end position="26"/>
    </location>
</feature>
<evidence type="ECO:0000256" key="2">
    <source>
        <dbReference type="SAM" id="SignalP"/>
    </source>
</evidence>
<protein>
    <recommendedName>
        <fullName evidence="5">TNFR-Cys domain-containing protein</fullName>
    </recommendedName>
</protein>
<accession>A0A2C9KGS3</accession>
<keyword evidence="1" id="KW-0472">Membrane</keyword>
<keyword evidence="1" id="KW-0812">Transmembrane</keyword>
<keyword evidence="2" id="KW-0732">Signal</keyword>